<name>A0A6G0WAY3_9STRA</name>
<protein>
    <submittedName>
        <fullName evidence="1">Uncharacterized protein</fullName>
    </submittedName>
</protein>
<evidence type="ECO:0000313" key="2">
    <source>
        <dbReference type="Proteomes" id="UP000481153"/>
    </source>
</evidence>
<dbReference type="AlphaFoldDB" id="A0A6G0WAY3"/>
<accession>A0A6G0WAY3</accession>
<keyword evidence="2" id="KW-1185">Reference proteome</keyword>
<dbReference type="EMBL" id="VJMJ01000307">
    <property type="protein sequence ID" value="KAF0723442.1"/>
    <property type="molecule type" value="Genomic_DNA"/>
</dbReference>
<dbReference type="SUPFAM" id="SSF52047">
    <property type="entry name" value="RNI-like"/>
    <property type="match status" value="1"/>
</dbReference>
<dbReference type="VEuPathDB" id="FungiDB:AeMF1_017381"/>
<sequence length="485" mass="56653">MKNFKKLILHLKTFETFYARDNENCTEKSCQQTRKIKPMWSALPLDICVKIALAIPDFQDLLAFIEALRPYKILGPLGHLYNLHRALKWNPFDPYYRYDEMWPTLRLTQSILYSPARPSYEAIARHYGLVSVKDVWENVEWLKTHLNLANQIEWNLRNIQLPLTMEIADARSDLRITRLVMDIQDERALSWCVHVLSRLPHLVSVKLYFGKLDVADFFTYLATFKKITDVEFASVEGWKPTESQLLVLSEWFCDGHLQKFALEAGSLCCDREMKQLFYEAMFNCPTLDTLVLHNCFLVDFDFTGVIFSMKTLVLDRCRLTSFDMQILATRLEKSDLLHLEVNCMKCENTLGNESLLIVQPHTSIKHLGFSDLPMDRRSWLEWTPLLEKCTLEKLTLHTHEMPSMIVRILARTLQNNRTICELILSDTRIAYADLRTLTQSITHPSRHVRAKRVKWTTRYGLQVPPLPVYELRAIASERGGEFLYV</sequence>
<organism evidence="1 2">
    <name type="scientific">Aphanomyces euteiches</name>
    <dbReference type="NCBI Taxonomy" id="100861"/>
    <lineage>
        <taxon>Eukaryota</taxon>
        <taxon>Sar</taxon>
        <taxon>Stramenopiles</taxon>
        <taxon>Oomycota</taxon>
        <taxon>Saprolegniomycetes</taxon>
        <taxon>Saprolegniales</taxon>
        <taxon>Verrucalvaceae</taxon>
        <taxon>Aphanomyces</taxon>
    </lineage>
</organism>
<proteinExistence type="predicted"/>
<dbReference type="InterPro" id="IPR032675">
    <property type="entry name" value="LRR_dom_sf"/>
</dbReference>
<dbReference type="Gene3D" id="3.80.10.10">
    <property type="entry name" value="Ribonuclease Inhibitor"/>
    <property type="match status" value="1"/>
</dbReference>
<dbReference type="Proteomes" id="UP000481153">
    <property type="component" value="Unassembled WGS sequence"/>
</dbReference>
<comment type="caution">
    <text evidence="1">The sequence shown here is derived from an EMBL/GenBank/DDBJ whole genome shotgun (WGS) entry which is preliminary data.</text>
</comment>
<reference evidence="1 2" key="1">
    <citation type="submission" date="2019-07" db="EMBL/GenBank/DDBJ databases">
        <title>Genomics analysis of Aphanomyces spp. identifies a new class of oomycete effector associated with host adaptation.</title>
        <authorList>
            <person name="Gaulin E."/>
        </authorList>
    </citation>
    <scope>NUCLEOTIDE SEQUENCE [LARGE SCALE GENOMIC DNA]</scope>
    <source>
        <strain evidence="1 2">ATCC 201684</strain>
    </source>
</reference>
<evidence type="ECO:0000313" key="1">
    <source>
        <dbReference type="EMBL" id="KAF0723442.1"/>
    </source>
</evidence>
<gene>
    <name evidence="1" type="ORF">Ae201684_017672</name>
</gene>